<keyword evidence="1" id="KW-0812">Transmembrane</keyword>
<reference evidence="3" key="1">
    <citation type="journal article" date="2017" name="Proc. Natl. Acad. Sci. U.S.A.">
        <title>Simulation of Deepwater Horizon oil plume reveals substrate specialization within a complex community of hydrocarbon-degraders.</title>
        <authorList>
            <person name="Hu P."/>
            <person name="Dubinsky E.A."/>
            <person name="Probst A.J."/>
            <person name="Wang J."/>
            <person name="Sieber C.M.K."/>
            <person name="Tom L.M."/>
            <person name="Gardinali P."/>
            <person name="Banfield J.F."/>
            <person name="Atlas R.M."/>
            <person name="Andersen G.L."/>
        </authorList>
    </citation>
    <scope>NUCLEOTIDE SEQUENCE [LARGE SCALE GENOMIC DNA]</scope>
</reference>
<evidence type="ECO:0008006" key="4">
    <source>
        <dbReference type="Google" id="ProtNLM"/>
    </source>
</evidence>
<dbReference type="EMBL" id="MAAO01000006">
    <property type="protein sequence ID" value="OUR97100.1"/>
    <property type="molecule type" value="Genomic_DNA"/>
</dbReference>
<keyword evidence="1" id="KW-1133">Transmembrane helix</keyword>
<feature type="transmembrane region" description="Helical" evidence="1">
    <location>
        <begin position="22"/>
        <end position="41"/>
    </location>
</feature>
<protein>
    <recommendedName>
        <fullName evidence="4">ABC transporter permease</fullName>
    </recommendedName>
</protein>
<sequence>MNLLKTKALLHNTITKEYRNKALLFLLIFSLGVITLANALVNFISETFLVNNPQAAILGDKSFFVMFMVITFLTTLISVILGTSCIKSDFESSSIGQILAFPIQRVEYLGARIIGAWITSIMFFIISIGYTAFLFSLSTKASFISGPVILAILTASANLLTTITIAAILSLYLPKLFAFIFTFAIRILIGSSNAYFAKDSFSEIFQDMSVLKFFGAMIHFFFPRMQPMEVFTKELLEGKSVGLDNIALFGQYFVTYIILFSLLSLFFSRKEI</sequence>
<evidence type="ECO:0000313" key="2">
    <source>
        <dbReference type="EMBL" id="OUR97100.1"/>
    </source>
</evidence>
<evidence type="ECO:0000313" key="3">
    <source>
        <dbReference type="Proteomes" id="UP000196531"/>
    </source>
</evidence>
<gene>
    <name evidence="2" type="ORF">A9Q84_12275</name>
</gene>
<feature type="transmembrane region" description="Helical" evidence="1">
    <location>
        <begin position="148"/>
        <end position="170"/>
    </location>
</feature>
<comment type="caution">
    <text evidence="2">The sequence shown here is derived from an EMBL/GenBank/DDBJ whole genome shotgun (WGS) entry which is preliminary data.</text>
</comment>
<keyword evidence="1" id="KW-0472">Membrane</keyword>
<feature type="transmembrane region" description="Helical" evidence="1">
    <location>
        <begin position="176"/>
        <end position="197"/>
    </location>
</feature>
<proteinExistence type="predicted"/>
<feature type="transmembrane region" description="Helical" evidence="1">
    <location>
        <begin position="62"/>
        <end position="81"/>
    </location>
</feature>
<name>A0A1Y5FDY6_9BACT</name>
<dbReference type="Proteomes" id="UP000196531">
    <property type="component" value="Unassembled WGS sequence"/>
</dbReference>
<dbReference type="AlphaFoldDB" id="A0A1Y5FDY6"/>
<feature type="transmembrane region" description="Helical" evidence="1">
    <location>
        <begin position="114"/>
        <end position="136"/>
    </location>
</feature>
<feature type="transmembrane region" description="Helical" evidence="1">
    <location>
        <begin position="246"/>
        <end position="267"/>
    </location>
</feature>
<organism evidence="2 3">
    <name type="scientific">Halobacteriovorax marinus</name>
    <dbReference type="NCBI Taxonomy" id="97084"/>
    <lineage>
        <taxon>Bacteria</taxon>
        <taxon>Pseudomonadati</taxon>
        <taxon>Bdellovibrionota</taxon>
        <taxon>Bacteriovoracia</taxon>
        <taxon>Bacteriovoracales</taxon>
        <taxon>Halobacteriovoraceae</taxon>
        <taxon>Halobacteriovorax</taxon>
    </lineage>
</organism>
<evidence type="ECO:0000256" key="1">
    <source>
        <dbReference type="SAM" id="Phobius"/>
    </source>
</evidence>
<accession>A0A1Y5FDY6</accession>